<dbReference type="Proteomes" id="UP000234681">
    <property type="component" value="Chromosome 1"/>
</dbReference>
<feature type="region of interest" description="Disordered" evidence="1">
    <location>
        <begin position="36"/>
        <end position="59"/>
    </location>
</feature>
<evidence type="ECO:0000256" key="1">
    <source>
        <dbReference type="SAM" id="MobiDB-lite"/>
    </source>
</evidence>
<accession>A6JP43</accession>
<evidence type="ECO:0000313" key="2">
    <source>
        <dbReference type="EMBL" id="EDL93715.1"/>
    </source>
</evidence>
<protein>
    <submittedName>
        <fullName evidence="2">RCG57399</fullName>
    </submittedName>
</protein>
<sequence>PPHVPEPCDSVTALLCDPFPLVRALLPVSPPEGGFLGAPHAASRGRGASPQPPRPTHTACRRPCYYRQAQV</sequence>
<dbReference type="EMBL" id="CH473994">
    <property type="protein sequence ID" value="EDL93715.1"/>
    <property type="molecule type" value="Genomic_DNA"/>
</dbReference>
<name>A6JP43_RAT</name>
<proteinExistence type="predicted"/>
<feature type="non-terminal residue" evidence="2">
    <location>
        <position position="1"/>
    </location>
</feature>
<gene>
    <name evidence="2" type="ORF">rCG_57399</name>
</gene>
<reference evidence="3" key="1">
    <citation type="submission" date="2005-09" db="EMBL/GenBank/DDBJ databases">
        <authorList>
            <person name="Mural R.J."/>
            <person name="Li P.W."/>
            <person name="Adams M.D."/>
            <person name="Amanatides P.G."/>
            <person name="Baden-Tillson H."/>
            <person name="Barnstead M."/>
            <person name="Chin S.H."/>
            <person name="Dew I."/>
            <person name="Evans C.A."/>
            <person name="Ferriera S."/>
            <person name="Flanigan M."/>
            <person name="Fosler C."/>
            <person name="Glodek A."/>
            <person name="Gu Z."/>
            <person name="Holt R.A."/>
            <person name="Jennings D."/>
            <person name="Kraft C.L."/>
            <person name="Lu F."/>
            <person name="Nguyen T."/>
            <person name="Nusskern D.R."/>
            <person name="Pfannkoch C.M."/>
            <person name="Sitter C."/>
            <person name="Sutton G.G."/>
            <person name="Venter J.C."/>
            <person name="Wang Z."/>
            <person name="Woodage T."/>
            <person name="Zheng X.H."/>
            <person name="Zhong F."/>
        </authorList>
    </citation>
    <scope>NUCLEOTIDE SEQUENCE [LARGE SCALE GENOMIC DNA]</scope>
    <source>
        <strain>BN</strain>
        <strain evidence="3">Sprague-Dawley</strain>
    </source>
</reference>
<dbReference type="AlphaFoldDB" id="A6JP43"/>
<evidence type="ECO:0000313" key="3">
    <source>
        <dbReference type="Proteomes" id="UP000234681"/>
    </source>
</evidence>
<organism evidence="2 3">
    <name type="scientific">Rattus norvegicus</name>
    <name type="common">Rat</name>
    <dbReference type="NCBI Taxonomy" id="10116"/>
    <lineage>
        <taxon>Eukaryota</taxon>
        <taxon>Metazoa</taxon>
        <taxon>Chordata</taxon>
        <taxon>Craniata</taxon>
        <taxon>Vertebrata</taxon>
        <taxon>Euteleostomi</taxon>
        <taxon>Mammalia</taxon>
        <taxon>Eutheria</taxon>
        <taxon>Euarchontoglires</taxon>
        <taxon>Glires</taxon>
        <taxon>Rodentia</taxon>
        <taxon>Myomorpha</taxon>
        <taxon>Muroidea</taxon>
        <taxon>Muridae</taxon>
        <taxon>Murinae</taxon>
        <taxon>Rattus</taxon>
    </lineage>
</organism>